<dbReference type="OrthoDB" id="372839at2157"/>
<dbReference type="EMBL" id="CP002051">
    <property type="protein sequence ID" value="ADI32199.1"/>
    <property type="molecule type" value="Genomic_DNA"/>
</dbReference>
<reference evidence="2" key="1">
    <citation type="submission" date="2010-05" db="EMBL/GenBank/DDBJ databases">
        <title>Complete sequence of Staphylothermus hellenicus DSM 12710.</title>
        <authorList>
            <consortium name="US DOE Joint Genome Institute"/>
            <person name="Lucas S."/>
            <person name="Copeland A."/>
            <person name="Lapidus A."/>
            <person name="Cheng J.-F."/>
            <person name="Bruce D."/>
            <person name="Goodwin L."/>
            <person name="Pitluck S."/>
            <person name="Davenport K."/>
            <person name="Detter J.C."/>
            <person name="Han C."/>
            <person name="Tapia R."/>
            <person name="Larimer F."/>
            <person name="Land M."/>
            <person name="Hauser L."/>
            <person name="Kyrpides N."/>
            <person name="Mikhailova N."/>
            <person name="Anderson I.J."/>
            <person name="Woyke T."/>
        </authorList>
    </citation>
    <scope>NUCLEOTIDE SEQUENCE [LARGE SCALE GENOMIC DNA]</scope>
    <source>
        <strain evidence="2">DSM 12710 / JCM 10830 / BK20S6-10-b1 / P8</strain>
    </source>
</reference>
<name>D7D8V3_STAHD</name>
<proteinExistence type="predicted"/>
<organism evidence="1 2">
    <name type="scientific">Staphylothermus hellenicus (strain DSM 12710 / JCM 10830 / BK20S6-10-b1 / P8)</name>
    <dbReference type="NCBI Taxonomy" id="591019"/>
    <lineage>
        <taxon>Archaea</taxon>
        <taxon>Thermoproteota</taxon>
        <taxon>Thermoprotei</taxon>
        <taxon>Desulfurococcales</taxon>
        <taxon>Desulfurococcaceae</taxon>
        <taxon>Staphylothermus</taxon>
    </lineage>
</organism>
<evidence type="ECO:0000313" key="1">
    <source>
        <dbReference type="EMBL" id="ADI32199.1"/>
    </source>
</evidence>
<dbReference type="KEGG" id="shc:Shell_1096"/>
<dbReference type="GeneID" id="9234385"/>
<dbReference type="Proteomes" id="UP000002573">
    <property type="component" value="Chromosome"/>
</dbReference>
<evidence type="ECO:0000313" key="2">
    <source>
        <dbReference type="Proteomes" id="UP000002573"/>
    </source>
</evidence>
<protein>
    <submittedName>
        <fullName evidence="1">Uncharacterized protein</fullName>
    </submittedName>
</protein>
<dbReference type="STRING" id="591019.Shell_1096"/>
<dbReference type="HOGENOM" id="CLU_2893420_0_0_2"/>
<reference evidence="1 2" key="2">
    <citation type="journal article" date="2011" name="Stand. Genomic Sci.">
        <title>Complete genome sequence of Staphylothermus hellenicus P8.</title>
        <authorList>
            <person name="Anderson I."/>
            <person name="Wirth R."/>
            <person name="Lucas S."/>
            <person name="Copeland A."/>
            <person name="Lapidus A."/>
            <person name="Cheng J.F."/>
            <person name="Goodwin L."/>
            <person name="Pitluck S."/>
            <person name="Davenport K."/>
            <person name="Detter J.C."/>
            <person name="Han C."/>
            <person name="Tapia R."/>
            <person name="Land M."/>
            <person name="Hauser L."/>
            <person name="Pati A."/>
            <person name="Mikhailova N."/>
            <person name="Woyke T."/>
            <person name="Klenk H.P."/>
            <person name="Kyrpides N."/>
            <person name="Ivanova N."/>
        </authorList>
    </citation>
    <scope>NUCLEOTIDE SEQUENCE [LARGE SCALE GENOMIC DNA]</scope>
    <source>
        <strain evidence="2">DSM 12710 / JCM 10830 / BK20S6-10-b1 / P8</strain>
    </source>
</reference>
<dbReference type="RefSeq" id="WP_013143397.1">
    <property type="nucleotide sequence ID" value="NC_014205.1"/>
</dbReference>
<gene>
    <name evidence="1" type="ordered locus">Shell_1096</name>
</gene>
<dbReference type="AlphaFoldDB" id="D7D8V3"/>
<keyword evidence="2" id="KW-1185">Reference proteome</keyword>
<accession>D7D8V3</accession>
<sequence>MEHDRVKHLESIVKELEELTNYSKEFLKLVYKDKHDYQINMIIKKATMIYKILVDTAHHGVL</sequence>